<dbReference type="SUPFAM" id="SSF52540">
    <property type="entry name" value="P-loop containing nucleoside triphosphate hydrolases"/>
    <property type="match status" value="1"/>
</dbReference>
<keyword evidence="3" id="KW-0742">SOS response</keyword>
<reference evidence="6" key="1">
    <citation type="submission" date="2019-09" db="EMBL/GenBank/DDBJ databases">
        <title>Mumia zhuanghuii sp. nov. isolated from the intestinal contents of plateau pika (Ochotona curzoniae) in the Qinghai-Tibet plateau of China.</title>
        <authorList>
            <person name="Tian Z."/>
        </authorList>
    </citation>
    <scope>NUCLEOTIDE SEQUENCE [LARGE SCALE GENOMIC DNA]</scope>
    <source>
        <strain evidence="6">DSM 25564</strain>
    </source>
</reference>
<dbReference type="AlphaFoldDB" id="A0A5J5IVZ3"/>
<feature type="domain" description="Protein CR006 P-loop" evidence="4">
    <location>
        <begin position="22"/>
        <end position="744"/>
    </location>
</feature>
<comment type="caution">
    <text evidence="5">The sequence shown here is derived from an EMBL/GenBank/DDBJ whole genome shotgun (WGS) entry which is preliminary data.</text>
</comment>
<dbReference type="Pfam" id="PF13166">
    <property type="entry name" value="AAA_13"/>
    <property type="match status" value="1"/>
</dbReference>
<evidence type="ECO:0000313" key="5">
    <source>
        <dbReference type="EMBL" id="KAA9087222.1"/>
    </source>
</evidence>
<dbReference type="GO" id="GO:0000731">
    <property type="term" value="P:DNA synthesis involved in DNA repair"/>
    <property type="evidence" value="ECO:0007669"/>
    <property type="project" value="TreeGrafter"/>
</dbReference>
<dbReference type="InterPro" id="IPR026866">
    <property type="entry name" value="CR006_AAA"/>
</dbReference>
<gene>
    <name evidence="5" type="ORF">F6B42_09745</name>
</gene>
<dbReference type="InterPro" id="IPR027417">
    <property type="entry name" value="P-loop_NTPase"/>
</dbReference>
<dbReference type="GO" id="GO:0006302">
    <property type="term" value="P:double-strand break repair"/>
    <property type="evidence" value="ECO:0007669"/>
    <property type="project" value="TreeGrafter"/>
</dbReference>
<evidence type="ECO:0000256" key="1">
    <source>
        <dbReference type="ARBA" id="ARBA00022763"/>
    </source>
</evidence>
<evidence type="ECO:0000256" key="2">
    <source>
        <dbReference type="ARBA" id="ARBA00023204"/>
    </source>
</evidence>
<evidence type="ECO:0000256" key="3">
    <source>
        <dbReference type="ARBA" id="ARBA00023236"/>
    </source>
</evidence>
<organism evidence="5 6">
    <name type="scientific">Microbacterium radiodurans</name>
    <dbReference type="NCBI Taxonomy" id="661398"/>
    <lineage>
        <taxon>Bacteria</taxon>
        <taxon>Bacillati</taxon>
        <taxon>Actinomycetota</taxon>
        <taxon>Actinomycetes</taxon>
        <taxon>Micrococcales</taxon>
        <taxon>Microbacteriaceae</taxon>
        <taxon>Microbacterium</taxon>
    </lineage>
</organism>
<dbReference type="Gene3D" id="3.40.50.300">
    <property type="entry name" value="P-loop containing nucleotide triphosphate hydrolases"/>
    <property type="match status" value="1"/>
</dbReference>
<keyword evidence="1" id="KW-0227">DNA damage</keyword>
<keyword evidence="2" id="KW-0234">DNA repair</keyword>
<dbReference type="EMBL" id="VYRZ01000002">
    <property type="protein sequence ID" value="KAA9087222.1"/>
    <property type="molecule type" value="Genomic_DNA"/>
</dbReference>
<dbReference type="RefSeq" id="WP_150419419.1">
    <property type="nucleotide sequence ID" value="NZ_VYRZ01000002.1"/>
</dbReference>
<dbReference type="Proteomes" id="UP000327039">
    <property type="component" value="Unassembled WGS sequence"/>
</dbReference>
<accession>A0A5J5IVZ3</accession>
<protein>
    <submittedName>
        <fullName evidence="5">AAA family ATPase</fullName>
    </submittedName>
</protein>
<keyword evidence="6" id="KW-1185">Reference proteome</keyword>
<proteinExistence type="predicted"/>
<dbReference type="OrthoDB" id="4428168at2"/>
<dbReference type="PANTHER" id="PTHR32182">
    <property type="entry name" value="DNA REPLICATION AND REPAIR PROTEIN RECF"/>
    <property type="match status" value="1"/>
</dbReference>
<name>A0A5J5IVZ3_9MICO</name>
<evidence type="ECO:0000259" key="4">
    <source>
        <dbReference type="Pfam" id="PF13166"/>
    </source>
</evidence>
<evidence type="ECO:0000313" key="6">
    <source>
        <dbReference type="Proteomes" id="UP000327039"/>
    </source>
</evidence>
<dbReference type="GO" id="GO:0009432">
    <property type="term" value="P:SOS response"/>
    <property type="evidence" value="ECO:0007669"/>
    <property type="project" value="UniProtKB-KW"/>
</dbReference>
<sequence length="777" mass="86619">MRRIVKVRGANDAGILDGWSMSTSVEDFSRVNVIYGGNGSGKSTLARVLSQMTHADPTDVALQVDVDVPSGGSRRVVDRSDSFWSRLRVFDKRFVKKNLLFDVNGRSDALPLLVLGEPNVTRDKRLSEIDVRLGTLTDQLPAAKSAAEKATSTAKKLATDTARTIGQELQSAGGRYAARSYDARRVTELLTTLDQVTARRSDTEIATDLRLVQGQRMEPTALVQPVTFDLTALEAQVAALLGETITSIAIEELAGDAEAEQWVQQGLRLHAHRDACLFCANPLTAERRQALASHFDESFTKLQNRISVLDRTLEREHEEFSCALTSAPDRALLYADLQDAYQEQLRQSTEDAIAYWERITALRTLLEAKRSTPFSAVDAGDLPGRSAVSYLNLNEVLDQHNTRSADYQEAVTKAARRIELARLAEIADAHRESLTEGEQQTELADALKREQTQLTQERERINVADLDPSPLAAELTRDVASLLGRDELEFSQRDGRYSIQRNGHPATALSEGEQTAISLLYFLCSLRDEQTRKITATVVIDDPVSSLDQEILVGASSHLWSTLVGNGSTHQVILLTHSFELFRLWSNQLDRLPGNVKRDDCPYSIYELRARYENLPGGTSARRPVLLSWTDEKLRAKLRSQYHYLFWRIADVLDKDGVDGDLASELEATAIIPNAARQMLEAFLAFKYPSKIGDFEGSMRRAFQDQSVPDPLRQRVTRFVHRQSHNEEADISRPVKIGEAVTILRSAFEFISTVDRGHFDEMCAALDLDAAKLLALP</sequence>
<dbReference type="PANTHER" id="PTHR32182:SF0">
    <property type="entry name" value="DNA REPLICATION AND REPAIR PROTEIN RECF"/>
    <property type="match status" value="1"/>
</dbReference>